<reference evidence="10 11" key="1">
    <citation type="journal article" date="2007" name="Nat. Biotechnol.">
        <title>Genome sequence of the lignocellulose-bioconverting and xylose-fermenting yeast Pichia stipitis.</title>
        <authorList>
            <person name="Jeffries T.W."/>
            <person name="Grigoriev I.V."/>
            <person name="Grimwood J."/>
            <person name="Laplaza J.M."/>
            <person name="Aerts A."/>
            <person name="Salamov A."/>
            <person name="Schmutz J."/>
            <person name="Lindquist E."/>
            <person name="Dehal P."/>
            <person name="Shapiro H."/>
            <person name="Jin Y.S."/>
            <person name="Passoth V."/>
            <person name="Richardson P.M."/>
        </authorList>
    </citation>
    <scope>NUCLEOTIDE SEQUENCE [LARGE SCALE GENOMIC DNA]</scope>
    <source>
        <strain evidence="11">ATCC 58785 / CBS 6054 / NBRC 10063 / NRRL Y-11545</strain>
    </source>
</reference>
<keyword evidence="11" id="KW-1185">Reference proteome</keyword>
<dbReference type="PANTHER" id="PTHR41391:SF1">
    <property type="entry name" value="RESTRICTION OF TELOMERE CAPPING PROTEIN 4"/>
    <property type="match status" value="1"/>
</dbReference>
<evidence type="ECO:0000256" key="1">
    <source>
        <dbReference type="ARBA" id="ARBA00002738"/>
    </source>
</evidence>
<keyword evidence="6" id="KW-0963">Cytoplasm</keyword>
<feature type="compositionally biased region" description="Polar residues" evidence="8">
    <location>
        <begin position="12"/>
        <end position="40"/>
    </location>
</feature>
<dbReference type="KEGG" id="pic:PICST_33482"/>
<evidence type="ECO:0000256" key="4">
    <source>
        <dbReference type="ARBA" id="ARBA00009461"/>
    </source>
</evidence>
<dbReference type="AlphaFoldDB" id="A3LZB5"/>
<accession>A3LZB5</accession>
<comment type="similarity">
    <text evidence="4">Belongs to the RTC4 family.</text>
</comment>
<evidence type="ECO:0000259" key="9">
    <source>
        <dbReference type="SMART" id="SM01312"/>
    </source>
</evidence>
<feature type="compositionally biased region" description="Acidic residues" evidence="8">
    <location>
        <begin position="398"/>
        <end position="409"/>
    </location>
</feature>
<protein>
    <recommendedName>
        <fullName evidence="5">Restriction of telomere capping protein 4</fullName>
    </recommendedName>
</protein>
<dbReference type="OMA" id="THVLANE"/>
<evidence type="ECO:0000313" key="10">
    <source>
        <dbReference type="EMBL" id="ABN68311.2"/>
    </source>
</evidence>
<evidence type="ECO:0000313" key="11">
    <source>
        <dbReference type="Proteomes" id="UP000002258"/>
    </source>
</evidence>
<feature type="region of interest" description="Disordered" evidence="8">
    <location>
        <begin position="371"/>
        <end position="409"/>
    </location>
</feature>
<proteinExistence type="inferred from homology"/>
<evidence type="ECO:0000256" key="7">
    <source>
        <dbReference type="ARBA" id="ARBA00023242"/>
    </source>
</evidence>
<dbReference type="GO" id="GO:0005634">
    <property type="term" value="C:nucleus"/>
    <property type="evidence" value="ECO:0007669"/>
    <property type="project" value="UniProtKB-SubCell"/>
</dbReference>
<keyword evidence="7" id="KW-0539">Nucleus</keyword>
<dbReference type="OrthoDB" id="128308at2759"/>
<dbReference type="EMBL" id="CP000501">
    <property type="protein sequence ID" value="ABN68311.2"/>
    <property type="molecule type" value="Genomic_DNA"/>
</dbReference>
<dbReference type="InParanoid" id="A3LZB5"/>
<evidence type="ECO:0000256" key="3">
    <source>
        <dbReference type="ARBA" id="ARBA00004496"/>
    </source>
</evidence>
<dbReference type="InterPro" id="IPR028094">
    <property type="entry name" value="RTC4_C"/>
</dbReference>
<evidence type="ECO:0000256" key="5">
    <source>
        <dbReference type="ARBA" id="ARBA00015162"/>
    </source>
</evidence>
<evidence type="ECO:0000256" key="6">
    <source>
        <dbReference type="ARBA" id="ARBA00022490"/>
    </source>
</evidence>
<dbReference type="eggNOG" id="ENOG502S1RG">
    <property type="taxonomic scope" value="Eukaryota"/>
</dbReference>
<organism evidence="10 11">
    <name type="scientific">Scheffersomyces stipitis (strain ATCC 58785 / CBS 6054 / NBRC 10063 / NRRL Y-11545)</name>
    <name type="common">Yeast</name>
    <name type="synonym">Pichia stipitis</name>
    <dbReference type="NCBI Taxonomy" id="322104"/>
    <lineage>
        <taxon>Eukaryota</taxon>
        <taxon>Fungi</taxon>
        <taxon>Dikarya</taxon>
        <taxon>Ascomycota</taxon>
        <taxon>Saccharomycotina</taxon>
        <taxon>Pichiomycetes</taxon>
        <taxon>Debaryomycetaceae</taxon>
        <taxon>Scheffersomyces</taxon>
    </lineage>
</organism>
<comment type="subcellular location">
    <subcellularLocation>
        <location evidence="3">Cytoplasm</location>
    </subcellularLocation>
    <subcellularLocation>
        <location evidence="2">Nucleus</location>
    </subcellularLocation>
</comment>
<dbReference type="GeneID" id="4840792"/>
<evidence type="ECO:0000256" key="8">
    <source>
        <dbReference type="SAM" id="MobiDB-lite"/>
    </source>
</evidence>
<dbReference type="RefSeq" id="XP_001386340.2">
    <property type="nucleotide sequence ID" value="XM_001386303.1"/>
</dbReference>
<dbReference type="PANTHER" id="PTHR41391">
    <property type="entry name" value="RESTRICTION OF TELOMERE CAPPING PROTEIN 4"/>
    <property type="match status" value="1"/>
</dbReference>
<dbReference type="GO" id="GO:0005737">
    <property type="term" value="C:cytoplasm"/>
    <property type="evidence" value="ECO:0007669"/>
    <property type="project" value="UniProtKB-SubCell"/>
</dbReference>
<dbReference type="InterPro" id="IPR039024">
    <property type="entry name" value="RTC4"/>
</dbReference>
<dbReference type="Pfam" id="PF14474">
    <property type="entry name" value="RTC4"/>
    <property type="match status" value="1"/>
</dbReference>
<gene>
    <name evidence="10" type="ORF">PICST_33482</name>
</gene>
<evidence type="ECO:0000256" key="2">
    <source>
        <dbReference type="ARBA" id="ARBA00004123"/>
    </source>
</evidence>
<comment type="function">
    <text evidence="1">May be involved in a process influencing telomere capping.</text>
</comment>
<name>A3LZB5_PICST</name>
<feature type="domain" description="Restriction of telomere capping protein 4 C-terminal" evidence="9">
    <location>
        <begin position="216"/>
        <end position="339"/>
    </location>
</feature>
<dbReference type="Proteomes" id="UP000002258">
    <property type="component" value="Chromosome 7"/>
</dbReference>
<dbReference type="SMART" id="SM01312">
    <property type="entry name" value="RTC4"/>
    <property type="match status" value="1"/>
</dbReference>
<dbReference type="STRING" id="322104.A3LZB5"/>
<feature type="region of interest" description="Disordered" evidence="8">
    <location>
        <begin position="1"/>
        <end position="40"/>
    </location>
</feature>
<dbReference type="HOGENOM" id="CLU_056041_0_0_1"/>
<sequence length="409" mass="46568">MFESKRKYGSLKRNSSPNQGSRISPPENESPTRIATHSQQLFESRPDHINVKTYKRRNTAKKPYIHISKKSDPILRTRDSSSFLDLEGETNSSIYSKYDNELRSDSDIDDFDAGLIDLEDIGKTQNIQKSHDYSDEVEGLIQVVEDENTDRVPSVSDSFALKIANGNVLQVMKEHQESKTDAVIDKFKKYAFPSPIRSRKELMRRADKYFDVLPLILKGKQAPSAYYLLAKNQANSSVHETLSATEKWQINWDKFCGGYYGFKRQSLIGNSISVKLAKELRAAHRNKTVSYWTTSGFATHVLANEVIIRMAMEDLSCDFDSAERIVMESVEYGKVIADATEIEDDLQADELVSKQSKKFMKQIDIVSKVNEHMEEKEQEEEIPSAKSQGTRDFLDQLVDSDSDSDPESE</sequence>